<feature type="region of interest" description="Disordered" evidence="5">
    <location>
        <begin position="25"/>
        <end position="64"/>
    </location>
</feature>
<evidence type="ECO:0000313" key="9">
    <source>
        <dbReference type="Proteomes" id="UP000295632"/>
    </source>
</evidence>
<evidence type="ECO:0000256" key="3">
    <source>
        <dbReference type="ARBA" id="ARBA00022448"/>
    </source>
</evidence>
<dbReference type="PROSITE" id="PS51257">
    <property type="entry name" value="PROKAR_LIPOPROTEIN"/>
    <property type="match status" value="1"/>
</dbReference>
<dbReference type="GO" id="GO:1901678">
    <property type="term" value="P:iron coordination entity transport"/>
    <property type="evidence" value="ECO:0007669"/>
    <property type="project" value="UniProtKB-ARBA"/>
</dbReference>
<dbReference type="GO" id="GO:0030288">
    <property type="term" value="C:outer membrane-bounded periplasmic space"/>
    <property type="evidence" value="ECO:0007669"/>
    <property type="project" value="TreeGrafter"/>
</dbReference>
<sequence length="326" mass="35858">MLMKKTTLLFGLFLVLLLAACGANGTGDSETSDSTDSAQTADPTEEATENDATQTVTDGKDREVTIPKNPESVVALTEIGEVMGLGVQPTASIGYYLDKFNPEKVEGIENVGQDQANLEQLVALAPDLIIIPSYMEPTQVDSLEKIAPTYATKFKSTPLERMEGLATILDKQDEFAQWKEEYATKVEETKEAIAPYVEEGDSALVVQFYDKLIYQHAPTVFSALYDNGVGFQVPEGAEAITDTQSISEEVVADYAANTDFLFILTQNPEDNDRYQQLIDTVWADIPAVQNGKAFLVPNERWNDYSISGMQWTLEDLPKVLAGEKVE</sequence>
<reference evidence="8 9" key="1">
    <citation type="submission" date="2019-03" db="EMBL/GenBank/DDBJ databases">
        <title>Genomic Encyclopedia of Type Strains, Phase IV (KMG-IV): sequencing the most valuable type-strain genomes for metagenomic binning, comparative biology and taxonomic classification.</title>
        <authorList>
            <person name="Goeker M."/>
        </authorList>
    </citation>
    <scope>NUCLEOTIDE SEQUENCE [LARGE SCALE GENOMIC DNA]</scope>
    <source>
        <strain evidence="8 9">DSM 28697</strain>
    </source>
</reference>
<dbReference type="GO" id="GO:0005886">
    <property type="term" value="C:plasma membrane"/>
    <property type="evidence" value="ECO:0007669"/>
    <property type="project" value="UniProtKB-SubCell"/>
</dbReference>
<keyword evidence="3" id="KW-0813">Transport</keyword>
<evidence type="ECO:0000259" key="7">
    <source>
        <dbReference type="PROSITE" id="PS50983"/>
    </source>
</evidence>
<comment type="similarity">
    <text evidence="2">Belongs to the bacterial solute-binding protein 8 family.</text>
</comment>
<protein>
    <submittedName>
        <fullName evidence="8">Iron complex transport system substrate-binding protein</fullName>
    </submittedName>
</protein>
<name>A0A4R6U374_9BACI</name>
<feature type="domain" description="Fe/B12 periplasmic-binding" evidence="7">
    <location>
        <begin position="62"/>
        <end position="324"/>
    </location>
</feature>
<feature type="signal peptide" evidence="6">
    <location>
        <begin position="1"/>
        <end position="25"/>
    </location>
</feature>
<feature type="chain" id="PRO_5020581184" evidence="6">
    <location>
        <begin position="26"/>
        <end position="326"/>
    </location>
</feature>
<keyword evidence="4 6" id="KW-0732">Signal</keyword>
<evidence type="ECO:0000256" key="6">
    <source>
        <dbReference type="SAM" id="SignalP"/>
    </source>
</evidence>
<dbReference type="InterPro" id="IPR051313">
    <property type="entry name" value="Bact_iron-sidero_bind"/>
</dbReference>
<organism evidence="8 9">
    <name type="scientific">Aureibacillus halotolerans</name>
    <dbReference type="NCBI Taxonomy" id="1508390"/>
    <lineage>
        <taxon>Bacteria</taxon>
        <taxon>Bacillati</taxon>
        <taxon>Bacillota</taxon>
        <taxon>Bacilli</taxon>
        <taxon>Bacillales</taxon>
        <taxon>Bacillaceae</taxon>
        <taxon>Aureibacillus</taxon>
    </lineage>
</organism>
<dbReference type="AlphaFoldDB" id="A0A4R6U374"/>
<evidence type="ECO:0000256" key="5">
    <source>
        <dbReference type="SAM" id="MobiDB-lite"/>
    </source>
</evidence>
<evidence type="ECO:0000313" key="8">
    <source>
        <dbReference type="EMBL" id="TDQ40908.1"/>
    </source>
</evidence>
<dbReference type="InterPro" id="IPR002491">
    <property type="entry name" value="ABC_transptr_periplasmic_BD"/>
</dbReference>
<comment type="subcellular location">
    <subcellularLocation>
        <location evidence="1">Cell membrane</location>
        <topology evidence="1">Lipid-anchor</topology>
    </subcellularLocation>
</comment>
<comment type="caution">
    <text evidence="8">The sequence shown here is derived from an EMBL/GenBank/DDBJ whole genome shotgun (WGS) entry which is preliminary data.</text>
</comment>
<dbReference type="Pfam" id="PF01497">
    <property type="entry name" value="Peripla_BP_2"/>
    <property type="match status" value="1"/>
</dbReference>
<proteinExistence type="inferred from homology"/>
<keyword evidence="9" id="KW-1185">Reference proteome</keyword>
<dbReference type="Gene3D" id="3.40.50.1980">
    <property type="entry name" value="Nitrogenase molybdenum iron protein domain"/>
    <property type="match status" value="2"/>
</dbReference>
<dbReference type="PANTHER" id="PTHR30532">
    <property type="entry name" value="IRON III DICITRATE-BINDING PERIPLASMIC PROTEIN"/>
    <property type="match status" value="1"/>
</dbReference>
<gene>
    <name evidence="8" type="ORF">EV213_105254</name>
</gene>
<accession>A0A4R6U374</accession>
<evidence type="ECO:0000256" key="1">
    <source>
        <dbReference type="ARBA" id="ARBA00004193"/>
    </source>
</evidence>
<dbReference type="SUPFAM" id="SSF53807">
    <property type="entry name" value="Helical backbone' metal receptor"/>
    <property type="match status" value="1"/>
</dbReference>
<dbReference type="PANTHER" id="PTHR30532:SF26">
    <property type="entry name" value="IRON(3+)-HYDROXAMATE-BINDING PROTEIN FHUD"/>
    <property type="match status" value="1"/>
</dbReference>
<feature type="compositionally biased region" description="Low complexity" evidence="5">
    <location>
        <begin position="26"/>
        <end position="42"/>
    </location>
</feature>
<evidence type="ECO:0000256" key="4">
    <source>
        <dbReference type="ARBA" id="ARBA00022729"/>
    </source>
</evidence>
<evidence type="ECO:0000256" key="2">
    <source>
        <dbReference type="ARBA" id="ARBA00008814"/>
    </source>
</evidence>
<dbReference type="PROSITE" id="PS50983">
    <property type="entry name" value="FE_B12_PBP"/>
    <property type="match status" value="1"/>
</dbReference>
<dbReference type="Proteomes" id="UP000295632">
    <property type="component" value="Unassembled WGS sequence"/>
</dbReference>
<dbReference type="EMBL" id="SNYJ01000005">
    <property type="protein sequence ID" value="TDQ40908.1"/>
    <property type="molecule type" value="Genomic_DNA"/>
</dbReference>